<feature type="compositionally biased region" description="Pro residues" evidence="1">
    <location>
        <begin position="61"/>
        <end position="72"/>
    </location>
</feature>
<name>A0A0P9GHF6_9GAMM</name>
<sequence length="82" mass="8897">MYSENSRQGIRTLLQEAALRYQRAAEEALDSAHGDHYRERAALLEELIGQLGTRLEGPAPVGAPAPARPPSPESADTRGDSR</sequence>
<keyword evidence="3" id="KW-1185">Reference proteome</keyword>
<gene>
    <name evidence="2" type="ORF">SAMN05661077_1088</name>
</gene>
<evidence type="ECO:0000256" key="1">
    <source>
        <dbReference type="SAM" id="MobiDB-lite"/>
    </source>
</evidence>
<dbReference type="EMBL" id="FMUN01000002">
    <property type="protein sequence ID" value="SCY02694.1"/>
    <property type="molecule type" value="Genomic_DNA"/>
</dbReference>
<dbReference type="AlphaFoldDB" id="A0A0P9GHF6"/>
<proteinExistence type="predicted"/>
<evidence type="ECO:0000313" key="2">
    <source>
        <dbReference type="EMBL" id="SCY02694.1"/>
    </source>
</evidence>
<reference evidence="3" key="1">
    <citation type="submission" date="2016-10" db="EMBL/GenBank/DDBJ databases">
        <authorList>
            <person name="Varghese N."/>
        </authorList>
    </citation>
    <scope>NUCLEOTIDE SEQUENCE [LARGE SCALE GENOMIC DNA]</scope>
    <source>
        <strain evidence="3">HL 19</strain>
    </source>
</reference>
<accession>A0A0P9GHF6</accession>
<protein>
    <submittedName>
        <fullName evidence="2">Uncharacterized protein</fullName>
    </submittedName>
</protein>
<feature type="region of interest" description="Disordered" evidence="1">
    <location>
        <begin position="54"/>
        <end position="82"/>
    </location>
</feature>
<dbReference type="RefSeq" id="WP_054966429.1">
    <property type="nucleotide sequence ID" value="NZ_FMUN01000002.1"/>
</dbReference>
<dbReference type="Proteomes" id="UP000183104">
    <property type="component" value="Unassembled WGS sequence"/>
</dbReference>
<organism evidence="2 3">
    <name type="scientific">Thiohalorhabdus denitrificans</name>
    <dbReference type="NCBI Taxonomy" id="381306"/>
    <lineage>
        <taxon>Bacteria</taxon>
        <taxon>Pseudomonadati</taxon>
        <taxon>Pseudomonadota</taxon>
        <taxon>Gammaproteobacteria</taxon>
        <taxon>Thiohalorhabdales</taxon>
        <taxon>Thiohalorhabdaceae</taxon>
        <taxon>Thiohalorhabdus</taxon>
    </lineage>
</organism>
<evidence type="ECO:0000313" key="3">
    <source>
        <dbReference type="Proteomes" id="UP000183104"/>
    </source>
</evidence>